<evidence type="ECO:0000313" key="2">
    <source>
        <dbReference type="EMBL" id="GFE55893.1"/>
    </source>
</evidence>
<evidence type="ECO:0000313" key="3">
    <source>
        <dbReference type="Proteomes" id="UP001057455"/>
    </source>
</evidence>
<proteinExistence type="predicted"/>
<protein>
    <submittedName>
        <fullName evidence="2">Variant erythrocyte surface antigen beta subunit, putative</fullName>
    </submittedName>
</protein>
<feature type="compositionally biased region" description="Basic and acidic residues" evidence="1">
    <location>
        <begin position="289"/>
        <end position="307"/>
    </location>
</feature>
<name>A0A9W5TEM7_BABOV</name>
<gene>
    <name evidence="2" type="ORF">BaOVIS_032970</name>
</gene>
<dbReference type="OrthoDB" id="367154at2759"/>
<reference evidence="2" key="1">
    <citation type="submission" date="2019-12" db="EMBL/GenBank/DDBJ databases">
        <title>Genome sequence of Babesia ovis.</title>
        <authorList>
            <person name="Yamagishi J."/>
            <person name="Sevinc F."/>
            <person name="Xuan X."/>
        </authorList>
    </citation>
    <scope>NUCLEOTIDE SEQUENCE</scope>
    <source>
        <strain evidence="2">Selcuk</strain>
    </source>
</reference>
<dbReference type="AlphaFoldDB" id="A0A9W5TEM7"/>
<feature type="region of interest" description="Disordered" evidence="1">
    <location>
        <begin position="289"/>
        <end position="311"/>
    </location>
</feature>
<comment type="caution">
    <text evidence="2">The sequence shown here is derived from an EMBL/GenBank/DDBJ whole genome shotgun (WGS) entry which is preliminary data.</text>
</comment>
<organism evidence="2 3">
    <name type="scientific">Babesia ovis</name>
    <dbReference type="NCBI Taxonomy" id="5869"/>
    <lineage>
        <taxon>Eukaryota</taxon>
        <taxon>Sar</taxon>
        <taxon>Alveolata</taxon>
        <taxon>Apicomplexa</taxon>
        <taxon>Aconoidasida</taxon>
        <taxon>Piroplasmida</taxon>
        <taxon>Babesiidae</taxon>
        <taxon>Babesia</taxon>
    </lineage>
</organism>
<accession>A0A9W5TEM7</accession>
<dbReference type="InterPro" id="IPR024751">
    <property type="entry name" value="VESA1"/>
</dbReference>
<evidence type="ECO:0000256" key="1">
    <source>
        <dbReference type="SAM" id="MobiDB-lite"/>
    </source>
</evidence>
<dbReference type="EMBL" id="BLIY01000024">
    <property type="protein sequence ID" value="GFE55893.1"/>
    <property type="molecule type" value="Genomic_DNA"/>
</dbReference>
<dbReference type="Pfam" id="PF12785">
    <property type="entry name" value="VESA1_N"/>
    <property type="match status" value="1"/>
</dbReference>
<dbReference type="Proteomes" id="UP001057455">
    <property type="component" value="Unassembled WGS sequence"/>
</dbReference>
<sequence length="457" mass="50228">MGYLLWSMTVNLDLMHIQSHWRSPRSYLVPLQRILADGSRKGFCTLGYFQEGTDVEGYLDKEELGVVRGTLSDLQGVEGTRRITGLVVGVSSGLGLFVGWKEDDETSNGIGQIEQDKGIANETYKSAYGSSSGQGEGGVDTTGENYRYNWDQIYDSCTGSSGTKDAVSGTSGTEVLAVLARILLGAIPLVFSGLSYLYYTFGDPVLDDQKGKPNGSDTRVGQYMQRMGYEVTELVELRLGTLKEVNGKQQMTSEGNVFSEVFKECQVFGDKVTVTGSYAIMLDELRKKAQDESKTKDNDPGRSKFEGNGDIDTSGLTSDQLPLLKLNILCSGYFRSLHTIDSIRSNKPRLPRTVREILYWLTSLPYCPIYRTLVPKVQEMIRRIGSKKADGKGDEIEVKFYGSDIYNSGKTLDVSTSNCVGYLLGAALVAPLVILCIQDTLECLVGKDEKAKKKKTG</sequence>
<keyword evidence="3" id="KW-1185">Reference proteome</keyword>